<accession>A0A9P4YX10</accession>
<keyword evidence="4" id="KW-1185">Reference proteome</keyword>
<evidence type="ECO:0000313" key="3">
    <source>
        <dbReference type="EMBL" id="KAF4122594.1"/>
    </source>
</evidence>
<protein>
    <recommendedName>
        <fullName evidence="2">Myb-like domain-containing protein</fullName>
    </recommendedName>
</protein>
<evidence type="ECO:0000313" key="4">
    <source>
        <dbReference type="Proteomes" id="UP000749293"/>
    </source>
</evidence>
<dbReference type="AlphaFoldDB" id="A0A9P4YX10"/>
<gene>
    <name evidence="3" type="ORF">GMORB2_6901</name>
</gene>
<evidence type="ECO:0000259" key="2">
    <source>
        <dbReference type="PROSITE" id="PS50090"/>
    </source>
</evidence>
<proteinExistence type="predicted"/>
<feature type="region of interest" description="Disordered" evidence="1">
    <location>
        <begin position="32"/>
        <end position="214"/>
    </location>
</feature>
<name>A0A9P4YX10_9HYPO</name>
<dbReference type="InterPro" id="IPR001005">
    <property type="entry name" value="SANT/Myb"/>
</dbReference>
<feature type="region of interest" description="Disordered" evidence="1">
    <location>
        <begin position="262"/>
        <end position="282"/>
    </location>
</feature>
<dbReference type="EMBL" id="JAANYQ010000008">
    <property type="protein sequence ID" value="KAF4122594.1"/>
    <property type="molecule type" value="Genomic_DNA"/>
</dbReference>
<dbReference type="GeneID" id="55973124"/>
<evidence type="ECO:0000256" key="1">
    <source>
        <dbReference type="SAM" id="MobiDB-lite"/>
    </source>
</evidence>
<organism evidence="3 4">
    <name type="scientific">Geosmithia morbida</name>
    <dbReference type="NCBI Taxonomy" id="1094350"/>
    <lineage>
        <taxon>Eukaryota</taxon>
        <taxon>Fungi</taxon>
        <taxon>Dikarya</taxon>
        <taxon>Ascomycota</taxon>
        <taxon>Pezizomycotina</taxon>
        <taxon>Sordariomycetes</taxon>
        <taxon>Hypocreomycetidae</taxon>
        <taxon>Hypocreales</taxon>
        <taxon>Bionectriaceae</taxon>
        <taxon>Geosmithia</taxon>
    </lineage>
</organism>
<dbReference type="Proteomes" id="UP000749293">
    <property type="component" value="Unassembled WGS sequence"/>
</dbReference>
<feature type="compositionally biased region" description="Basic and acidic residues" evidence="1">
    <location>
        <begin position="188"/>
        <end position="197"/>
    </location>
</feature>
<feature type="domain" description="Myb-like" evidence="2">
    <location>
        <begin position="202"/>
        <end position="256"/>
    </location>
</feature>
<feature type="compositionally biased region" description="Basic and acidic residues" evidence="1">
    <location>
        <begin position="139"/>
        <end position="159"/>
    </location>
</feature>
<reference evidence="3" key="1">
    <citation type="submission" date="2020-03" db="EMBL/GenBank/DDBJ databases">
        <title>Site-based positive gene gene selection in Geosmithia morbida across the United States reveals a broad range of putative effectors and factors for local host and environmental adapation.</title>
        <authorList>
            <person name="Onufrak A."/>
            <person name="Murdoch R.W."/>
            <person name="Gazis R."/>
            <person name="Huff M."/>
            <person name="Staton M."/>
            <person name="Klingeman W."/>
            <person name="Hadziabdic D."/>
        </authorList>
    </citation>
    <scope>NUCLEOTIDE SEQUENCE</scope>
    <source>
        <strain evidence="3">1262</strain>
    </source>
</reference>
<feature type="compositionally biased region" description="Low complexity" evidence="1">
    <location>
        <begin position="44"/>
        <end position="56"/>
    </location>
</feature>
<dbReference type="RefSeq" id="XP_035321246.1">
    <property type="nucleotide sequence ID" value="XM_035468866.1"/>
</dbReference>
<comment type="caution">
    <text evidence="3">The sequence shown here is derived from an EMBL/GenBank/DDBJ whole genome shotgun (WGS) entry which is preliminary data.</text>
</comment>
<dbReference type="OrthoDB" id="5334491at2759"/>
<feature type="compositionally biased region" description="Low complexity" evidence="1">
    <location>
        <begin position="82"/>
        <end position="111"/>
    </location>
</feature>
<sequence length="282" mass="30865">MRPTVSLPALSDVKTSAQTLHAIMGLPSHPCSYSCASSPDLSQPSAGPLSSLIPSSIPRPLPSPPLGFKGYDEPMNNDDDISNNNNDNNDDNNNNDNDNDSSSSSSSSSSSKLRTPLPLAGTKRRRSSCADGDEDGNDGDERQSQSRSRDPRADQDAPRKRSHPSAHGLPRTPRPAAVGPPEIPRGLHRSDFLDEGRQQPAEGTLRRGRWSPRDDGMLIDWFINTAAISDDQWSECAARLGYDSPDGLSRRWRDLVNKRRVGVSRSTDRTPTSRARRTWSRA</sequence>
<feature type="compositionally biased region" description="Polar residues" evidence="1">
    <location>
        <begin position="34"/>
        <end position="43"/>
    </location>
</feature>
<dbReference type="PROSITE" id="PS50090">
    <property type="entry name" value="MYB_LIKE"/>
    <property type="match status" value="1"/>
</dbReference>